<reference evidence="2 3" key="1">
    <citation type="submission" date="2018-07" db="EMBL/GenBank/DDBJ databases">
        <title>Genomic Encyclopedia of Type Strains, Phase III (KMG-III): the genomes of soil and plant-associated and newly described type strains.</title>
        <authorList>
            <person name="Whitman W."/>
        </authorList>
    </citation>
    <scope>NUCLEOTIDE SEQUENCE [LARGE SCALE GENOMIC DNA]</scope>
    <source>
        <strain evidence="2 3">CECT 7287</strain>
    </source>
</reference>
<dbReference type="SUPFAM" id="SSF56317">
    <property type="entry name" value="Carbon-nitrogen hydrolase"/>
    <property type="match status" value="1"/>
</dbReference>
<comment type="caution">
    <text evidence="2">The sequence shown here is derived from an EMBL/GenBank/DDBJ whole genome shotgun (WGS) entry which is preliminary data.</text>
</comment>
<dbReference type="EMBL" id="QRDZ01000003">
    <property type="protein sequence ID" value="RED86514.1"/>
    <property type="molecule type" value="Genomic_DNA"/>
</dbReference>
<dbReference type="PROSITE" id="PS50263">
    <property type="entry name" value="CN_HYDROLASE"/>
    <property type="match status" value="1"/>
</dbReference>
<organism evidence="2 3">
    <name type="scientific">Cohnella phaseoli</name>
    <dbReference type="NCBI Taxonomy" id="456490"/>
    <lineage>
        <taxon>Bacteria</taxon>
        <taxon>Bacillati</taxon>
        <taxon>Bacillota</taxon>
        <taxon>Bacilli</taxon>
        <taxon>Bacillales</taxon>
        <taxon>Paenibacillaceae</taxon>
        <taxon>Cohnella</taxon>
    </lineage>
</organism>
<evidence type="ECO:0000259" key="1">
    <source>
        <dbReference type="PROSITE" id="PS50263"/>
    </source>
</evidence>
<dbReference type="Proteomes" id="UP000256977">
    <property type="component" value="Unassembled WGS sequence"/>
</dbReference>
<protein>
    <recommendedName>
        <fullName evidence="1">CN hydrolase domain-containing protein</fullName>
    </recommendedName>
</protein>
<accession>A0A3D9KKS8</accession>
<gene>
    <name evidence="2" type="ORF">DFP98_103369</name>
</gene>
<proteinExistence type="predicted"/>
<keyword evidence="3" id="KW-1185">Reference proteome</keyword>
<dbReference type="InterPro" id="IPR036526">
    <property type="entry name" value="C-N_Hydrolase_sf"/>
</dbReference>
<name>A0A3D9KKS8_9BACL</name>
<dbReference type="AlphaFoldDB" id="A0A3D9KKS8"/>
<evidence type="ECO:0000313" key="3">
    <source>
        <dbReference type="Proteomes" id="UP000256977"/>
    </source>
</evidence>
<feature type="domain" description="CN hydrolase" evidence="1">
    <location>
        <begin position="1"/>
        <end position="188"/>
    </location>
</feature>
<dbReference type="RefSeq" id="WP_116059625.1">
    <property type="nucleotide sequence ID" value="NZ_QRDZ01000003.1"/>
</dbReference>
<dbReference type="OrthoDB" id="1894469at2"/>
<dbReference type="InterPro" id="IPR003010">
    <property type="entry name" value="C-N_Hydrolase"/>
</dbReference>
<evidence type="ECO:0000313" key="2">
    <source>
        <dbReference type="EMBL" id="RED86514.1"/>
    </source>
</evidence>
<sequence>MKLLIAQPRLEKELRQLELEMMNHPEADVIIFPEGYINHNIDCACELARKYSKIIISGYKNPKDRAVVIDRDGKLLLDRAKYEDTKLVEVEGNVIGIMLCDELVLQGMSNLQPTNILFIVHPIGVGMFSEEQFAEWVEEARKYAIQYKTVIIGTSHADGSFGDSEVSIPIAYCMDEEGTDIFISKNDTKTRIVTLETRPGRSVINLA</sequence>